<organism evidence="2 3">
    <name type="scientific">Xanthomonas citri pv. citri</name>
    <dbReference type="NCBI Taxonomy" id="611301"/>
    <lineage>
        <taxon>Bacteria</taxon>
        <taxon>Pseudomonadati</taxon>
        <taxon>Pseudomonadota</taxon>
        <taxon>Gammaproteobacteria</taxon>
        <taxon>Lysobacterales</taxon>
        <taxon>Lysobacteraceae</taxon>
        <taxon>Xanthomonas</taxon>
    </lineage>
</organism>
<keyword evidence="3" id="KW-1185">Reference proteome</keyword>
<dbReference type="Pfam" id="PF11393">
    <property type="entry name" value="T4BSS_DotI_IcmL"/>
    <property type="match status" value="1"/>
</dbReference>
<comment type="caution">
    <text evidence="2">The sequence shown here is derived from an EMBL/GenBank/DDBJ whole genome shotgun (WGS) entry which is preliminary data.</text>
</comment>
<dbReference type="AlphaFoldDB" id="A0A0U5G4D8"/>
<dbReference type="RefSeq" id="WP_017170378.1">
    <property type="nucleotide sequence ID" value="NZ_CP020883.1"/>
</dbReference>
<evidence type="ECO:0000313" key="3">
    <source>
        <dbReference type="Proteomes" id="UP000052230"/>
    </source>
</evidence>
<sequence>MSSKQGVPEADPDEKLEALAADQTPGAAAAQIREMARLQLDNKALKKRNLRVWSAFIVLSGLFVFALVAWLYLFPKYRYIPTTDNRAICEVSTENNPRITPGTLTEYAKDAVVNSYTYDYVNYREALNEAANRWYTQEGRRAFMNSLDSSGNLERVRRGRLILRAMTTRVPQLEEEGRRGAQRYWVVMVPIAIEFYSGGEPQPRSRQDFIASVTIVQTPPTATNLKGIAVDAVSLKPYITRR</sequence>
<protein>
    <submittedName>
        <fullName evidence="2">Putative type IV secretion system protein IcmL/DotI</fullName>
    </submittedName>
</protein>
<evidence type="ECO:0000313" key="2">
    <source>
        <dbReference type="EMBL" id="CEG14763.1"/>
    </source>
</evidence>
<feature type="transmembrane region" description="Helical" evidence="1">
    <location>
        <begin position="52"/>
        <end position="73"/>
    </location>
</feature>
<proteinExistence type="predicted"/>
<keyword evidence="1" id="KW-1133">Transmembrane helix</keyword>
<dbReference type="CDD" id="cd16385">
    <property type="entry name" value="IcmL"/>
    <property type="match status" value="1"/>
</dbReference>
<accession>A0A0U5G4D8</accession>
<evidence type="ECO:0000256" key="1">
    <source>
        <dbReference type="SAM" id="Phobius"/>
    </source>
</evidence>
<dbReference type="InterPro" id="IPR021055">
    <property type="entry name" value="T4BSS_IcmL/DotI"/>
</dbReference>
<keyword evidence="1" id="KW-0472">Membrane</keyword>
<keyword evidence="1" id="KW-0812">Transmembrane</keyword>
<dbReference type="Proteomes" id="UP000052230">
    <property type="component" value="Unassembled WGS sequence"/>
</dbReference>
<gene>
    <name evidence="2" type="ORF">XAC3562_1200086</name>
</gene>
<dbReference type="EMBL" id="CCXZ01000025">
    <property type="protein sequence ID" value="CEG14763.1"/>
    <property type="molecule type" value="Genomic_DNA"/>
</dbReference>
<name>A0A0U5G4D8_XANCI</name>
<reference evidence="2 3" key="1">
    <citation type="submission" date="2014-09" db="EMBL/GenBank/DDBJ databases">
        <authorList>
            <person name="Regsiter A."/>
        </authorList>
    </citation>
    <scope>NUCLEOTIDE SEQUENCE [LARGE SCALE GENOMIC DNA]</scope>
</reference>